<dbReference type="AlphaFoldDB" id="A0A6V7NWD8"/>
<dbReference type="PANTHER" id="PTHR31205">
    <property type="entry name" value="ACTIN CROSS-LINKING PROTEIN (DUF569)"/>
    <property type="match status" value="1"/>
</dbReference>
<dbReference type="CDD" id="cd23340">
    <property type="entry name" value="beta-trefoil_FSCN_ACP-like"/>
    <property type="match status" value="1"/>
</dbReference>
<dbReference type="EMBL" id="LR862142">
    <property type="protein sequence ID" value="CAD1822676.1"/>
    <property type="molecule type" value="Genomic_DNA"/>
</dbReference>
<feature type="region of interest" description="Disordered" evidence="1">
    <location>
        <begin position="27"/>
        <end position="47"/>
    </location>
</feature>
<name>A0A6V7NWD8_ANACO</name>
<organism evidence="3">
    <name type="scientific">Ananas comosus var. bracteatus</name>
    <name type="common">red pineapple</name>
    <dbReference type="NCBI Taxonomy" id="296719"/>
    <lineage>
        <taxon>Eukaryota</taxon>
        <taxon>Viridiplantae</taxon>
        <taxon>Streptophyta</taxon>
        <taxon>Embryophyta</taxon>
        <taxon>Tracheophyta</taxon>
        <taxon>Spermatophyta</taxon>
        <taxon>Magnoliopsida</taxon>
        <taxon>Liliopsida</taxon>
        <taxon>Poales</taxon>
        <taxon>Bromeliaceae</taxon>
        <taxon>Bromelioideae</taxon>
        <taxon>Ananas</taxon>
    </lineage>
</organism>
<dbReference type="Gene3D" id="2.80.10.50">
    <property type="match status" value="1"/>
</dbReference>
<dbReference type="InterPro" id="IPR008999">
    <property type="entry name" value="Actin-crosslinking"/>
</dbReference>
<accession>A0A6V7NWD8</accession>
<dbReference type="Pfam" id="PF04601">
    <property type="entry name" value="DUF569"/>
    <property type="match status" value="1"/>
</dbReference>
<dbReference type="SUPFAM" id="SSF50405">
    <property type="entry name" value="Actin-crosslinking proteins"/>
    <property type="match status" value="1"/>
</dbReference>
<evidence type="ECO:0000259" key="2">
    <source>
        <dbReference type="Pfam" id="PF04601"/>
    </source>
</evidence>
<protein>
    <recommendedName>
        <fullName evidence="2">DUF569 domain-containing protein</fullName>
    </recommendedName>
</protein>
<feature type="region of interest" description="Disordered" evidence="1">
    <location>
        <begin position="127"/>
        <end position="165"/>
    </location>
</feature>
<reference evidence="3" key="1">
    <citation type="submission" date="2020-07" db="EMBL/GenBank/DDBJ databases">
        <authorList>
            <person name="Lin J."/>
        </authorList>
    </citation>
    <scope>NUCLEOTIDE SEQUENCE</scope>
</reference>
<feature type="domain" description="DUF569" evidence="2">
    <location>
        <begin position="1"/>
        <end position="134"/>
    </location>
</feature>
<dbReference type="PANTHER" id="PTHR31205:SF69">
    <property type="entry name" value="ACTIN CROSS-LINKING PROTEIN (DUF569)"/>
    <property type="match status" value="1"/>
</dbReference>
<evidence type="ECO:0000256" key="1">
    <source>
        <dbReference type="SAM" id="MobiDB-lite"/>
    </source>
</evidence>
<proteinExistence type="predicted"/>
<sequence length="165" mass="17969">MELFERAKTVRLRSHHGKYLHVNEDEQHVRQDRDAVSPNARWSVDPVPPPAGQDARFICLRGVSCRYLTASNEPFLLAAVGRKVVQTAPARRLDSSVEWEPLPAAAAALPPAPCVRVRTRYSNFLRANAGLPPGATPSRTSSPTAIARGCRRRSGSSSPAPGPTR</sequence>
<evidence type="ECO:0000313" key="3">
    <source>
        <dbReference type="EMBL" id="CAD1822676.1"/>
    </source>
</evidence>
<gene>
    <name evidence="3" type="ORF">CB5_LOCUS5887</name>
</gene>
<dbReference type="InterPro" id="IPR007679">
    <property type="entry name" value="DUF569"/>
</dbReference>